<sequence length="59" mass="6914">MARNIRQSLHFYKEASSFNNQYATNNLGIIYKNGIENEIEPRLGSSIDYFEEAIRQEND</sequence>
<keyword evidence="3" id="KW-1185">Reference proteome</keyword>
<dbReference type="Gene3D" id="1.25.40.10">
    <property type="entry name" value="Tetratricopeptide repeat domain"/>
    <property type="match status" value="1"/>
</dbReference>
<dbReference type="Proteomes" id="UP001470230">
    <property type="component" value="Unassembled WGS sequence"/>
</dbReference>
<dbReference type="SUPFAM" id="SSF81901">
    <property type="entry name" value="HCP-like"/>
    <property type="match status" value="1"/>
</dbReference>
<evidence type="ECO:0000313" key="3">
    <source>
        <dbReference type="Proteomes" id="UP001470230"/>
    </source>
</evidence>
<evidence type="ECO:0000313" key="1">
    <source>
        <dbReference type="EMBL" id="KAK8835022.1"/>
    </source>
</evidence>
<protein>
    <recommendedName>
        <fullName evidence="4">Beta-lactamase</fullName>
    </recommendedName>
</protein>
<name>A0ABR2GZT3_9EUKA</name>
<evidence type="ECO:0008006" key="4">
    <source>
        <dbReference type="Google" id="ProtNLM"/>
    </source>
</evidence>
<accession>A0ABR2GZT3</accession>
<dbReference type="EMBL" id="JAPFFF010000249">
    <property type="protein sequence ID" value="KAK8835022.1"/>
    <property type="molecule type" value="Genomic_DNA"/>
</dbReference>
<organism evidence="2 3">
    <name type="scientific">Tritrichomonas musculus</name>
    <dbReference type="NCBI Taxonomy" id="1915356"/>
    <lineage>
        <taxon>Eukaryota</taxon>
        <taxon>Metamonada</taxon>
        <taxon>Parabasalia</taxon>
        <taxon>Tritrichomonadida</taxon>
        <taxon>Tritrichomonadidae</taxon>
        <taxon>Tritrichomonas</taxon>
    </lineage>
</organism>
<dbReference type="EMBL" id="JAPFFF010000051">
    <property type="protein sequence ID" value="KAK8839411.1"/>
    <property type="molecule type" value="Genomic_DNA"/>
</dbReference>
<dbReference type="InterPro" id="IPR011990">
    <property type="entry name" value="TPR-like_helical_dom_sf"/>
</dbReference>
<comment type="caution">
    <text evidence="2">The sequence shown here is derived from an EMBL/GenBank/DDBJ whole genome shotgun (WGS) entry which is preliminary data.</text>
</comment>
<gene>
    <name evidence="1" type="ORF">M9Y10_019448</name>
    <name evidence="2" type="ORF">M9Y10_031760</name>
</gene>
<evidence type="ECO:0000313" key="2">
    <source>
        <dbReference type="EMBL" id="KAK8839411.1"/>
    </source>
</evidence>
<proteinExistence type="predicted"/>
<reference evidence="2 3" key="1">
    <citation type="submission" date="2024-04" db="EMBL/GenBank/DDBJ databases">
        <title>Tritrichomonas musculus Genome.</title>
        <authorList>
            <person name="Alves-Ferreira E."/>
            <person name="Grigg M."/>
            <person name="Lorenzi H."/>
            <person name="Galac M."/>
        </authorList>
    </citation>
    <scope>NUCLEOTIDE SEQUENCE [LARGE SCALE GENOMIC DNA]</scope>
    <source>
        <strain evidence="2 3">EAF2021</strain>
    </source>
</reference>